<reference evidence="6" key="1">
    <citation type="submission" date="2022-10" db="EMBL/GenBank/DDBJ databases">
        <title>Two novel species of Flavobacterium.</title>
        <authorList>
            <person name="Liu Q."/>
            <person name="Xin Y.-H."/>
        </authorList>
    </citation>
    <scope>NUCLEOTIDE SEQUENCE</scope>
    <source>
        <strain evidence="6">LS1R47</strain>
    </source>
</reference>
<dbReference type="GO" id="GO:0046872">
    <property type="term" value="F:metal ion binding"/>
    <property type="evidence" value="ECO:0007669"/>
    <property type="project" value="UniProtKB-KW"/>
</dbReference>
<gene>
    <name evidence="6" type="ORF">OIU80_19670</name>
</gene>
<dbReference type="GO" id="GO:0019213">
    <property type="term" value="F:deacetylase activity"/>
    <property type="evidence" value="ECO:0007669"/>
    <property type="project" value="TreeGrafter"/>
</dbReference>
<keyword evidence="7" id="KW-1185">Reference proteome</keyword>
<dbReference type="Pfam" id="PF04794">
    <property type="entry name" value="YdjC"/>
    <property type="match status" value="1"/>
</dbReference>
<accession>A0A9X3HNB1</accession>
<dbReference type="RefSeq" id="WP_264288675.1">
    <property type="nucleotide sequence ID" value="NZ_JAOZEV010000025.1"/>
</dbReference>
<evidence type="ECO:0000256" key="3">
    <source>
        <dbReference type="ARBA" id="ARBA00022801"/>
    </source>
</evidence>
<dbReference type="CDD" id="cd10802">
    <property type="entry name" value="YdjC_TTHB029_like"/>
    <property type="match status" value="1"/>
</dbReference>
<dbReference type="Gene3D" id="3.20.20.370">
    <property type="entry name" value="Glycoside hydrolase/deacetylase"/>
    <property type="match status" value="1"/>
</dbReference>
<keyword evidence="3" id="KW-0378">Hydrolase</keyword>
<dbReference type="SUPFAM" id="SSF88713">
    <property type="entry name" value="Glycoside hydrolase/deacetylase"/>
    <property type="match status" value="1"/>
</dbReference>
<comment type="cofactor">
    <cofactor evidence="1">
        <name>Mg(2+)</name>
        <dbReference type="ChEBI" id="CHEBI:18420"/>
    </cofactor>
</comment>
<protein>
    <submittedName>
        <fullName evidence="6">Polysaccharide deacetylase family protein</fullName>
    </submittedName>
</protein>
<keyword evidence="4" id="KW-0460">Magnesium</keyword>
<evidence type="ECO:0000313" key="6">
    <source>
        <dbReference type="EMBL" id="MCV9934505.1"/>
    </source>
</evidence>
<dbReference type="Proteomes" id="UP001151133">
    <property type="component" value="Unassembled WGS sequence"/>
</dbReference>
<evidence type="ECO:0000256" key="2">
    <source>
        <dbReference type="ARBA" id="ARBA00022723"/>
    </source>
</evidence>
<keyword evidence="5" id="KW-0119">Carbohydrate metabolism</keyword>
<evidence type="ECO:0000256" key="5">
    <source>
        <dbReference type="ARBA" id="ARBA00023277"/>
    </source>
</evidence>
<evidence type="ECO:0000313" key="7">
    <source>
        <dbReference type="Proteomes" id="UP001151133"/>
    </source>
</evidence>
<name>A0A9X3HNB1_9FLAO</name>
<comment type="caution">
    <text evidence="6">The sequence shown here is derived from an EMBL/GenBank/DDBJ whole genome shotgun (WGS) entry which is preliminary data.</text>
</comment>
<evidence type="ECO:0000256" key="4">
    <source>
        <dbReference type="ARBA" id="ARBA00022842"/>
    </source>
</evidence>
<dbReference type="InterPro" id="IPR006879">
    <property type="entry name" value="YdjC-like"/>
</dbReference>
<evidence type="ECO:0000256" key="1">
    <source>
        <dbReference type="ARBA" id="ARBA00001946"/>
    </source>
</evidence>
<organism evidence="6 7">
    <name type="scientific">Flavobacterium frigoritolerans</name>
    <dbReference type="NCBI Taxonomy" id="2987686"/>
    <lineage>
        <taxon>Bacteria</taxon>
        <taxon>Pseudomonadati</taxon>
        <taxon>Bacteroidota</taxon>
        <taxon>Flavobacteriia</taxon>
        <taxon>Flavobacteriales</taxon>
        <taxon>Flavobacteriaceae</taxon>
        <taxon>Flavobacterium</taxon>
    </lineage>
</organism>
<dbReference type="InterPro" id="IPR011330">
    <property type="entry name" value="Glyco_hydro/deAcase_b/a-brl"/>
</dbReference>
<proteinExistence type="predicted"/>
<dbReference type="GO" id="GO:0016787">
    <property type="term" value="F:hydrolase activity"/>
    <property type="evidence" value="ECO:0007669"/>
    <property type="project" value="UniProtKB-KW"/>
</dbReference>
<dbReference type="AlphaFoldDB" id="A0A9X3HNB1"/>
<dbReference type="PANTHER" id="PTHR31609:SF1">
    <property type="entry name" value="CARBOHYDRATE DEACETYLASE"/>
    <property type="match status" value="1"/>
</dbReference>
<dbReference type="EMBL" id="JAOZEV010000025">
    <property type="protein sequence ID" value="MCV9934505.1"/>
    <property type="molecule type" value="Genomic_DNA"/>
</dbReference>
<dbReference type="GO" id="GO:0005975">
    <property type="term" value="P:carbohydrate metabolic process"/>
    <property type="evidence" value="ECO:0007669"/>
    <property type="project" value="InterPro"/>
</dbReference>
<dbReference type="PANTHER" id="PTHR31609">
    <property type="entry name" value="YDJC DEACETYLASE FAMILY MEMBER"/>
    <property type="match status" value="1"/>
</dbReference>
<keyword evidence="2" id="KW-0479">Metal-binding</keyword>
<sequence>MNLAQKLGYPENSKLLIIHADDAGLSHSENRATIQALQNGSINSYSIMVPCPWFYEMANFAKDNPQFDNGIHLTLTCEWENYKFGPILPINKVSSLVDENGYFHKTRKDFINNAKPEEVKKELRAQIEKALQFGLKPTHLDSHMCSIGVSPEFLEIYKALGKEYNLPVFINKQFVESISLSNEKYNYENSLVADNLLIGNFTDFEKDELKKSYEKALDNIKPGFNVFLLHPAFDDNEMQGITKNHPNFGSEWRQIDFDYFTSEECKHKLKENNIQLITWGEIQGIT</sequence>